<feature type="compositionally biased region" description="Basic residues" evidence="1">
    <location>
        <begin position="604"/>
        <end position="622"/>
    </location>
</feature>
<dbReference type="OrthoDB" id="273754at2759"/>
<proteinExistence type="predicted"/>
<feature type="compositionally biased region" description="Low complexity" evidence="1">
    <location>
        <begin position="623"/>
        <end position="632"/>
    </location>
</feature>
<reference evidence="2 3" key="1">
    <citation type="submission" date="2021-02" db="EMBL/GenBank/DDBJ databases">
        <title>Porcisia hertigi Genome sequencing and assembly.</title>
        <authorList>
            <person name="Almutairi H."/>
            <person name="Gatherer D."/>
        </authorList>
    </citation>
    <scope>NUCLEOTIDE SEQUENCE [LARGE SCALE GENOMIC DNA]</scope>
    <source>
        <strain evidence="2 3">C119</strain>
    </source>
</reference>
<comment type="caution">
    <text evidence="2">The sequence shown here is derived from an EMBL/GenBank/DDBJ whole genome shotgun (WGS) entry which is preliminary data.</text>
</comment>
<feature type="region of interest" description="Disordered" evidence="1">
    <location>
        <begin position="567"/>
        <end position="645"/>
    </location>
</feature>
<keyword evidence="3" id="KW-1185">Reference proteome</keyword>
<evidence type="ECO:0000256" key="1">
    <source>
        <dbReference type="SAM" id="MobiDB-lite"/>
    </source>
</evidence>
<accession>A0A836HKD1</accession>
<name>A0A836HKD1_9TRYP</name>
<dbReference type="GeneID" id="94289372"/>
<feature type="compositionally biased region" description="Basic residues" evidence="1">
    <location>
        <begin position="326"/>
        <end position="339"/>
    </location>
</feature>
<evidence type="ECO:0000313" key="2">
    <source>
        <dbReference type="EMBL" id="KAG5501462.1"/>
    </source>
</evidence>
<dbReference type="Proteomes" id="UP000674318">
    <property type="component" value="Unassembled WGS sequence"/>
</dbReference>
<dbReference type="KEGG" id="phet:94289372"/>
<gene>
    <name evidence="2" type="ORF">JKF63_03291</name>
</gene>
<organism evidence="2 3">
    <name type="scientific">Porcisia hertigi</name>
    <dbReference type="NCBI Taxonomy" id="2761500"/>
    <lineage>
        <taxon>Eukaryota</taxon>
        <taxon>Discoba</taxon>
        <taxon>Euglenozoa</taxon>
        <taxon>Kinetoplastea</taxon>
        <taxon>Metakinetoplastina</taxon>
        <taxon>Trypanosomatida</taxon>
        <taxon>Trypanosomatidae</taxon>
        <taxon>Leishmaniinae</taxon>
        <taxon>Porcisia</taxon>
    </lineage>
</organism>
<dbReference type="EMBL" id="JAFJZO010000027">
    <property type="protein sequence ID" value="KAG5501462.1"/>
    <property type="molecule type" value="Genomic_DNA"/>
</dbReference>
<dbReference type="AlphaFoldDB" id="A0A836HKD1"/>
<protein>
    <submittedName>
        <fullName evidence="2">Uncharacterized protein</fullName>
    </submittedName>
</protein>
<evidence type="ECO:0000313" key="3">
    <source>
        <dbReference type="Proteomes" id="UP000674318"/>
    </source>
</evidence>
<feature type="region of interest" description="Disordered" evidence="1">
    <location>
        <begin position="272"/>
        <end position="380"/>
    </location>
</feature>
<dbReference type="RefSeq" id="XP_067756085.1">
    <property type="nucleotide sequence ID" value="XM_067899295.1"/>
</dbReference>
<sequence length="645" mass="68964">MRSLVLRASPGLVATQLVPCAAYAACMYTPHRCIFVRELSTPAMLERGDNSVAPFPARLVWQFSSKRPRHLVLSVREPLPTVIPPMPDGAFEDLSAAEGSATQGTRVDGVPRSAADFLYGRLFLRPYNVAQLLTVLQGWSDSPVVMERERSSLTLSAALPSLTSAEEAKSSNVDSRPSEVTLTACFTRKTSPTSLGDSGRFAIEDAAADSSTDGDTAAGRDYSDSVYVDGDISTLRAVLRDADLALLTTHLESVLSDLFAIEHYSRRRELRSALDAQNSRVSHRTSVVGRSPERSSAGQPQYLSHRYAPAETAHDRKMGQRYQSRSPHRSKHRSRRHHSATASAMGSATIGASRGTLNSSEESLVKKIPTTADRDPVEGDYEDIRGFEGVEDPEEESRVSAVSGNAAKRSIDTASPSAAAAFPASFTATHTQDRGEVTMETTDRYTEARFVGDGSVAASEVQEVSRMGDVDVLRHTREAQGSTESGDSRTTVHATATTGAFRSTSGEVTGTFSYEQVSTTTEATSAKVAAAASAVPLCHETSEANSDSGVRVDAKVIDSQTSAEVVGETLGESASHGQEEESVEPLSVKPPRKRQANSGATAAGKKKTTKKKTKKTVVKRKASASTSAGESEALQRTESSDTMSF</sequence>